<evidence type="ECO:0000313" key="2">
    <source>
        <dbReference type="EMBL" id="MCK8788118.1"/>
    </source>
</evidence>
<gene>
    <name evidence="2" type="ORF">M0638_27565</name>
</gene>
<feature type="compositionally biased region" description="Basic and acidic residues" evidence="1">
    <location>
        <begin position="36"/>
        <end position="49"/>
    </location>
</feature>
<feature type="non-terminal residue" evidence="2">
    <location>
        <position position="77"/>
    </location>
</feature>
<dbReference type="AlphaFoldDB" id="A0A9X1YDF4"/>
<keyword evidence="3" id="KW-1185">Reference proteome</keyword>
<evidence type="ECO:0000256" key="1">
    <source>
        <dbReference type="SAM" id="MobiDB-lite"/>
    </source>
</evidence>
<name>A0A9X1YDF4_9PROT</name>
<dbReference type="EMBL" id="JALPRX010000183">
    <property type="protein sequence ID" value="MCK8788118.1"/>
    <property type="molecule type" value="Genomic_DNA"/>
</dbReference>
<sequence>MVTLLGHTGLEPSGLRPALEDLPSLLPRDAWPVVGPDRDQRPAALDRRQGRSGGVKGFSAGGAGRAVTPPHRAHPAP</sequence>
<protein>
    <submittedName>
        <fullName evidence="2">Uncharacterized protein</fullName>
    </submittedName>
</protein>
<dbReference type="RefSeq" id="WP_248670160.1">
    <property type="nucleotide sequence ID" value="NZ_JALPRX010000183.1"/>
</dbReference>
<accession>A0A9X1YDF4</accession>
<comment type="caution">
    <text evidence="2">The sequence shown here is derived from an EMBL/GenBank/DDBJ whole genome shotgun (WGS) entry which is preliminary data.</text>
</comment>
<proteinExistence type="predicted"/>
<organism evidence="2 3">
    <name type="scientific">Roseomonas acroporae</name>
    <dbReference type="NCBI Taxonomy" id="2937791"/>
    <lineage>
        <taxon>Bacteria</taxon>
        <taxon>Pseudomonadati</taxon>
        <taxon>Pseudomonadota</taxon>
        <taxon>Alphaproteobacteria</taxon>
        <taxon>Acetobacterales</taxon>
        <taxon>Roseomonadaceae</taxon>
        <taxon>Roseomonas</taxon>
    </lineage>
</organism>
<dbReference type="Proteomes" id="UP001139516">
    <property type="component" value="Unassembled WGS sequence"/>
</dbReference>
<reference evidence="2" key="1">
    <citation type="submission" date="2022-04" db="EMBL/GenBank/DDBJ databases">
        <title>Roseomonas acroporae sp. nov., isolated from coral Acropora digitifera.</title>
        <authorList>
            <person name="Sun H."/>
        </authorList>
    </citation>
    <scope>NUCLEOTIDE SEQUENCE</scope>
    <source>
        <strain evidence="2">NAR14</strain>
    </source>
</reference>
<feature type="region of interest" description="Disordered" evidence="1">
    <location>
        <begin position="1"/>
        <end position="77"/>
    </location>
</feature>
<feature type="compositionally biased region" description="Gly residues" evidence="1">
    <location>
        <begin position="51"/>
        <end position="64"/>
    </location>
</feature>
<evidence type="ECO:0000313" key="3">
    <source>
        <dbReference type="Proteomes" id="UP001139516"/>
    </source>
</evidence>